<dbReference type="GO" id="GO:0022857">
    <property type="term" value="F:transmembrane transporter activity"/>
    <property type="evidence" value="ECO:0007669"/>
    <property type="project" value="TreeGrafter"/>
</dbReference>
<dbReference type="FunFam" id="3.40.50.300:FF:000032">
    <property type="entry name" value="Export ABC transporter ATP-binding protein"/>
    <property type="match status" value="1"/>
</dbReference>
<comment type="similarity">
    <text evidence="4">Belongs to the ABC transporter superfamily. Macrolide exporter (TC 3.A.1.122) family.</text>
</comment>
<dbReference type="GO" id="GO:0005886">
    <property type="term" value="C:plasma membrane"/>
    <property type="evidence" value="ECO:0007669"/>
    <property type="project" value="TreeGrafter"/>
</dbReference>
<accession>A0A4V6WMU0</accession>
<evidence type="ECO:0000313" key="7">
    <source>
        <dbReference type="Proteomes" id="UP000305675"/>
    </source>
</evidence>
<dbReference type="InterPro" id="IPR003439">
    <property type="entry name" value="ABC_transporter-like_ATP-bd"/>
</dbReference>
<dbReference type="AlphaFoldDB" id="A0A4V6WMU0"/>
<keyword evidence="2" id="KW-0547">Nucleotide-binding</keyword>
<dbReference type="Pfam" id="PF00005">
    <property type="entry name" value="ABC_tran"/>
    <property type="match status" value="1"/>
</dbReference>
<dbReference type="CDD" id="cd03255">
    <property type="entry name" value="ABC_MJ0796_LolCDE_FtsE"/>
    <property type="match status" value="1"/>
</dbReference>
<dbReference type="InterPro" id="IPR017911">
    <property type="entry name" value="MacB-like_ATP-bd"/>
</dbReference>
<evidence type="ECO:0000256" key="3">
    <source>
        <dbReference type="ARBA" id="ARBA00022840"/>
    </source>
</evidence>
<dbReference type="GO" id="GO:1902495">
    <property type="term" value="C:transmembrane transporter complex"/>
    <property type="evidence" value="ECO:0007669"/>
    <property type="project" value="UniProtKB-ARBA"/>
</dbReference>
<evidence type="ECO:0000256" key="4">
    <source>
        <dbReference type="ARBA" id="ARBA00038388"/>
    </source>
</evidence>
<evidence type="ECO:0000259" key="5">
    <source>
        <dbReference type="PROSITE" id="PS50893"/>
    </source>
</evidence>
<dbReference type="PROSITE" id="PS50893">
    <property type="entry name" value="ABC_TRANSPORTER_2"/>
    <property type="match status" value="1"/>
</dbReference>
<dbReference type="InterPro" id="IPR017871">
    <property type="entry name" value="ABC_transporter-like_CS"/>
</dbReference>
<proteinExistence type="inferred from homology"/>
<evidence type="ECO:0000313" key="6">
    <source>
        <dbReference type="EMBL" id="TKB57582.1"/>
    </source>
</evidence>
<dbReference type="GO" id="GO:0005524">
    <property type="term" value="F:ATP binding"/>
    <property type="evidence" value="ECO:0007669"/>
    <property type="project" value="UniProtKB-KW"/>
</dbReference>
<reference evidence="6 7" key="1">
    <citation type="submission" date="2019-04" db="EMBL/GenBank/DDBJ databases">
        <authorList>
            <person name="Hwang J.C."/>
        </authorList>
    </citation>
    <scope>NUCLEOTIDE SEQUENCE [LARGE SCALE GENOMIC DNA]</scope>
    <source>
        <strain evidence="6 7">IMCC35002</strain>
    </source>
</reference>
<keyword evidence="7" id="KW-1185">Reference proteome</keyword>
<dbReference type="Proteomes" id="UP000305675">
    <property type="component" value="Unassembled WGS sequence"/>
</dbReference>
<dbReference type="Gene3D" id="3.40.50.300">
    <property type="entry name" value="P-loop containing nucleotide triphosphate hydrolases"/>
    <property type="match status" value="1"/>
</dbReference>
<organism evidence="6 7">
    <name type="scientific">Ferrimonas aestuarii</name>
    <dbReference type="NCBI Taxonomy" id="2569539"/>
    <lineage>
        <taxon>Bacteria</taxon>
        <taxon>Pseudomonadati</taxon>
        <taxon>Pseudomonadota</taxon>
        <taxon>Gammaproteobacteria</taxon>
        <taxon>Alteromonadales</taxon>
        <taxon>Ferrimonadaceae</taxon>
        <taxon>Ferrimonas</taxon>
    </lineage>
</organism>
<protein>
    <submittedName>
        <fullName evidence="6">ABC transporter ATP-binding protein</fullName>
    </submittedName>
</protein>
<dbReference type="OrthoDB" id="9801477at2"/>
<keyword evidence="1" id="KW-0813">Transport</keyword>
<feature type="domain" description="ABC transporter" evidence="5">
    <location>
        <begin position="2"/>
        <end position="230"/>
    </location>
</feature>
<dbReference type="RefSeq" id="WP_136862227.1">
    <property type="nucleotide sequence ID" value="NZ_SWCJ01000002.1"/>
</dbReference>
<dbReference type="PANTHER" id="PTHR24220">
    <property type="entry name" value="IMPORT ATP-BINDING PROTEIN"/>
    <property type="match status" value="1"/>
</dbReference>
<dbReference type="GO" id="GO:0016887">
    <property type="term" value="F:ATP hydrolysis activity"/>
    <property type="evidence" value="ECO:0007669"/>
    <property type="project" value="InterPro"/>
</dbReference>
<dbReference type="SMART" id="SM00382">
    <property type="entry name" value="AAA"/>
    <property type="match status" value="1"/>
</dbReference>
<dbReference type="PROSITE" id="PS00211">
    <property type="entry name" value="ABC_TRANSPORTER_1"/>
    <property type="match status" value="1"/>
</dbReference>
<sequence length="231" mass="25489">MIQIQGLSKHYMMGDAQVDALKSVDLTIETGEFVAIMGPSGSGKSTLMNVIGCLDKPTSGTYFMAEQEVASLDDDLLSSLRNQHIGFVFQSFHLLPRLSAKDNVLLPLRYRRTKAVDADDIHYAETLLERVGLLTRAHHRPNQLSGGQRQRVAIARALINRPEVLLADEPTGALDSKTSEEILALFKELNAAGQTIVLVTHEEEVARHAKRVIWMRDGQIDRIEAGASYAA</sequence>
<gene>
    <name evidence="6" type="ORF">FCL42_04730</name>
</gene>
<dbReference type="InterPro" id="IPR027417">
    <property type="entry name" value="P-loop_NTPase"/>
</dbReference>
<dbReference type="PANTHER" id="PTHR24220:SF86">
    <property type="entry name" value="ABC TRANSPORTER ABCH.1"/>
    <property type="match status" value="1"/>
</dbReference>
<dbReference type="EMBL" id="SWCJ01000002">
    <property type="protein sequence ID" value="TKB57582.1"/>
    <property type="molecule type" value="Genomic_DNA"/>
</dbReference>
<evidence type="ECO:0000256" key="2">
    <source>
        <dbReference type="ARBA" id="ARBA00022741"/>
    </source>
</evidence>
<dbReference type="InterPro" id="IPR015854">
    <property type="entry name" value="ABC_transpr_LolD-like"/>
</dbReference>
<dbReference type="InterPro" id="IPR003593">
    <property type="entry name" value="AAA+_ATPase"/>
</dbReference>
<evidence type="ECO:0000256" key="1">
    <source>
        <dbReference type="ARBA" id="ARBA00022448"/>
    </source>
</evidence>
<comment type="caution">
    <text evidence="6">The sequence shown here is derived from an EMBL/GenBank/DDBJ whole genome shotgun (WGS) entry which is preliminary data.</text>
</comment>
<name>A0A4V6WMU0_9GAMM</name>
<keyword evidence="3 6" id="KW-0067">ATP-binding</keyword>
<dbReference type="SUPFAM" id="SSF52540">
    <property type="entry name" value="P-loop containing nucleoside triphosphate hydrolases"/>
    <property type="match status" value="1"/>
</dbReference>